<dbReference type="SMART" id="SM01067">
    <property type="entry name" value="CBM_3"/>
    <property type="match status" value="1"/>
</dbReference>
<dbReference type="Pfam" id="PF00942">
    <property type="entry name" value="CBM_3"/>
    <property type="match status" value="1"/>
</dbReference>
<dbReference type="InterPro" id="IPR005102">
    <property type="entry name" value="Carbo-bd_X2"/>
</dbReference>
<sequence length="1030" mass="108509">MRMEELAMTRIKKRRSWGTALLAAALIGTAWPVLAPKVQAAPSEPYTWRNVVTGAGGGFVPGIEFNAKEKDLIYARTDIGGAYRWNPADSSWIPLLDSIGWDQWGYTGVDALATDPVDPNRLYLAVGTYTNDWDPNNGAILRSTDKGTTWQTTPLPFKVGGNMPGRSMGERLVIDPNLNSTLFFGARSGNGLWKSTDYGATWSKVASFPNPGTYVQDPSNAYQSDIMGLAWIVFDPKSGTAGQASKTIYAGVADKATSIYKSTDGGATWAAVPGQPAGYLPHHGVISGDSLYITYNDGIGPYDGTKGDVWKLNLTTGAWTNISPVPSSSTDNYFGYGGLAADTQNPGTLVVSTLNSWWPDANLYRTRDGGATWTPIWEWSGYPNRTLRYTQDITAAPWLDFGSNPSPPEVTPKLGWMIGDLEIDPFNKDRMLYGTGATIYGTGNLTAWDTGGKVNLSVAAKGLEEMAVIDLISPPAGAPLISGVGDVSGFRHDDVTKAPAQMLIKPSSTSSLDYAEWKPAFMARVGYADKTADPNAKSISISYDGGANWFNPSGEPSGTKGGGLIAVGADAGSLVWSTSDLGVFHSKNSGNSWTASTGLTAGAEVAADRVNRGKFYAASAGKFFVSTDGGATFTPTAASGLPAEGVLNFKAMPGREGDIWLAGGTSKTTYGLWHSTDSGGSFVKLPNVQEADVVGFGKAAPGRDTMALYVSAKIDGVRGIYRSDDKGSSWVRINDDAHQYGVTNSAITGDPKLYGRVYLGTNGRGILYGDSAGTTTPPPVQNPSISPTTAAFDKNTSKAADIAVQLTLNGSSLTGIRNGGTALTAGMHYTVSGSSVTLLKSYLASRPVGTATLTFEFSSGTTAALAVAVSDSTTTTPPPVNSGLRVQVQNGTTAAATNSIAPRIRLVNTGTSAIELSDVTLRYYYTIDGEKAQSFFCDWSSAGCPNVTGTFGKPAAAKPGADSYLEIGFKAGAGTLAAGKSIDIQARFSKNDWSHYTQTGDYSFDAAAEYTDRSRVTGYVKGGLVWGIEP</sequence>
<evidence type="ECO:0000256" key="6">
    <source>
        <dbReference type="ARBA" id="ARBA00023326"/>
    </source>
</evidence>
<reference evidence="9 10" key="1">
    <citation type="journal article" date="2012" name="J. Bacteriol.">
        <title>Complete Genome Sequence of Paenibacillus mucilaginosus 3016, a Bacterium Functional as Microbial Fertilizer.</title>
        <authorList>
            <person name="Ma M."/>
            <person name="Wang Z."/>
            <person name="Li L."/>
            <person name="Jiang X."/>
            <person name="Guan D."/>
            <person name="Cao F."/>
            <person name="Chen H."/>
            <person name="Wang X."/>
            <person name="Shen D."/>
            <person name="Du B."/>
            <person name="Li J."/>
        </authorList>
    </citation>
    <scope>NUCLEOTIDE SEQUENCE [LARGE SCALE GENOMIC DNA]</scope>
    <source>
        <strain evidence="9 10">3016</strain>
    </source>
</reference>
<dbReference type="PROSITE" id="PS51172">
    <property type="entry name" value="CBM3"/>
    <property type="match status" value="1"/>
</dbReference>
<evidence type="ECO:0000313" key="10">
    <source>
        <dbReference type="Proteomes" id="UP000007523"/>
    </source>
</evidence>
<comment type="similarity">
    <text evidence="7">Belongs to the glycosyl hydrolase 74 family.</text>
</comment>
<proteinExistence type="inferred from homology"/>
<dbReference type="InterPro" id="IPR014756">
    <property type="entry name" value="Ig_E-set"/>
</dbReference>
<dbReference type="Gene3D" id="2.60.40.10">
    <property type="entry name" value="Immunoglobulins"/>
    <property type="match status" value="1"/>
</dbReference>
<evidence type="ECO:0000313" key="9">
    <source>
        <dbReference type="EMBL" id="AFC31313.1"/>
    </source>
</evidence>
<gene>
    <name evidence="9" type="ORF">PM3016_4563</name>
</gene>
<dbReference type="KEGG" id="pmq:PM3016_4563"/>
<dbReference type="InterPro" id="IPR036966">
    <property type="entry name" value="CBM3_sf"/>
</dbReference>
<evidence type="ECO:0000256" key="7">
    <source>
        <dbReference type="ARBA" id="ARBA00037986"/>
    </source>
</evidence>
<name>H6NDH3_9BACL</name>
<evidence type="ECO:0000259" key="8">
    <source>
        <dbReference type="PROSITE" id="PS51172"/>
    </source>
</evidence>
<dbReference type="PANTHER" id="PTHR43739">
    <property type="entry name" value="XYLOGLUCANASE (EUROFUNG)"/>
    <property type="match status" value="1"/>
</dbReference>
<evidence type="ECO:0000256" key="1">
    <source>
        <dbReference type="ARBA" id="ARBA00022729"/>
    </source>
</evidence>
<keyword evidence="4" id="KW-0119">Carbohydrate metabolism</keyword>
<keyword evidence="5" id="KW-0326">Glycosidase</keyword>
<dbReference type="SUPFAM" id="SSF81296">
    <property type="entry name" value="E set domains"/>
    <property type="match status" value="1"/>
</dbReference>
<keyword evidence="6" id="KW-0624">Polysaccharide degradation</keyword>
<dbReference type="InterPro" id="IPR008965">
    <property type="entry name" value="CBM2/CBM3_carb-bd_dom_sf"/>
</dbReference>
<dbReference type="FunFam" id="2.130.10.10:FF:000534">
    <property type="entry name" value="Xyloglucanase Xgh74A"/>
    <property type="match status" value="1"/>
</dbReference>
<dbReference type="GO" id="GO:0030248">
    <property type="term" value="F:cellulose binding"/>
    <property type="evidence" value="ECO:0007669"/>
    <property type="project" value="InterPro"/>
</dbReference>
<dbReference type="HOGENOM" id="CLU_004180_1_0_9"/>
<dbReference type="Pfam" id="PF03442">
    <property type="entry name" value="CBM_X2"/>
    <property type="match status" value="1"/>
</dbReference>
<dbReference type="SUPFAM" id="SSF110296">
    <property type="entry name" value="Oligoxyloglucan reducing end-specific cellobiohydrolase"/>
    <property type="match status" value="2"/>
</dbReference>
<dbReference type="Gene3D" id="2.60.40.710">
    <property type="entry name" value="Endoglucanase-like"/>
    <property type="match status" value="1"/>
</dbReference>
<dbReference type="GO" id="GO:0016798">
    <property type="term" value="F:hydrolase activity, acting on glycosyl bonds"/>
    <property type="evidence" value="ECO:0007669"/>
    <property type="project" value="UniProtKB-KW"/>
</dbReference>
<dbReference type="GO" id="GO:0030245">
    <property type="term" value="P:cellulose catabolic process"/>
    <property type="evidence" value="ECO:0007669"/>
    <property type="project" value="UniProtKB-KW"/>
</dbReference>
<keyword evidence="10" id="KW-1185">Reference proteome</keyword>
<dbReference type="GO" id="GO:0010411">
    <property type="term" value="P:xyloglucan metabolic process"/>
    <property type="evidence" value="ECO:0007669"/>
    <property type="project" value="TreeGrafter"/>
</dbReference>
<keyword evidence="3" id="KW-0136">Cellulose degradation</keyword>
<evidence type="ECO:0000256" key="5">
    <source>
        <dbReference type="ARBA" id="ARBA00023295"/>
    </source>
</evidence>
<evidence type="ECO:0000256" key="3">
    <source>
        <dbReference type="ARBA" id="ARBA00023001"/>
    </source>
</evidence>
<dbReference type="Proteomes" id="UP000007523">
    <property type="component" value="Chromosome"/>
</dbReference>
<dbReference type="InterPro" id="IPR015943">
    <property type="entry name" value="WD40/YVTN_repeat-like_dom_sf"/>
</dbReference>
<dbReference type="InterPro" id="IPR052025">
    <property type="entry name" value="Xyloglucanase_GH74"/>
</dbReference>
<dbReference type="AlphaFoldDB" id="H6NDH3"/>
<dbReference type="CDD" id="cd15482">
    <property type="entry name" value="Sialidase_non-viral"/>
    <property type="match status" value="1"/>
</dbReference>
<accession>H6NDH3</accession>
<dbReference type="EMBL" id="CP003235">
    <property type="protein sequence ID" value="AFC31313.1"/>
    <property type="molecule type" value="Genomic_DNA"/>
</dbReference>
<keyword evidence="2" id="KW-0378">Hydrolase</keyword>
<dbReference type="SUPFAM" id="SSF49384">
    <property type="entry name" value="Carbohydrate-binding domain"/>
    <property type="match status" value="1"/>
</dbReference>
<organism evidence="9 10">
    <name type="scientific">Paenibacillus mucilaginosus 3016</name>
    <dbReference type="NCBI Taxonomy" id="1116391"/>
    <lineage>
        <taxon>Bacteria</taxon>
        <taxon>Bacillati</taxon>
        <taxon>Bacillota</taxon>
        <taxon>Bacilli</taxon>
        <taxon>Bacillales</taxon>
        <taxon>Paenibacillaceae</taxon>
        <taxon>Paenibacillus</taxon>
    </lineage>
</organism>
<dbReference type="STRING" id="1116391.PM3016_4563"/>
<protein>
    <submittedName>
        <fullName evidence="9">Xeg74</fullName>
    </submittedName>
</protein>
<evidence type="ECO:0000256" key="2">
    <source>
        <dbReference type="ARBA" id="ARBA00022801"/>
    </source>
</evidence>
<evidence type="ECO:0000256" key="4">
    <source>
        <dbReference type="ARBA" id="ARBA00023277"/>
    </source>
</evidence>
<keyword evidence="1" id="KW-0732">Signal</keyword>
<dbReference type="InterPro" id="IPR001956">
    <property type="entry name" value="CBM3"/>
</dbReference>
<dbReference type="Gene3D" id="2.130.10.10">
    <property type="entry name" value="YVTN repeat-like/Quinoprotein amine dehydrogenase"/>
    <property type="match status" value="2"/>
</dbReference>
<dbReference type="InterPro" id="IPR013783">
    <property type="entry name" value="Ig-like_fold"/>
</dbReference>
<feature type="domain" description="CBM3" evidence="8">
    <location>
        <begin position="880"/>
        <end position="1030"/>
    </location>
</feature>
<dbReference type="PANTHER" id="PTHR43739:SF2">
    <property type="entry name" value="OLIGOXYLOGLUCAN-REDUCING END-SPECIFIC XYLOGLUCANASE-RELATED"/>
    <property type="match status" value="1"/>
</dbReference>